<protein>
    <submittedName>
        <fullName evidence="7">MFS transporter</fullName>
    </submittedName>
</protein>
<dbReference type="Proteomes" id="UP000432350">
    <property type="component" value="Unassembled WGS sequence"/>
</dbReference>
<evidence type="ECO:0000256" key="4">
    <source>
        <dbReference type="ARBA" id="ARBA00023136"/>
    </source>
</evidence>
<evidence type="ECO:0000256" key="2">
    <source>
        <dbReference type="ARBA" id="ARBA00022692"/>
    </source>
</evidence>
<organism evidence="7 8">
    <name type="scientific">Sphingobacterium multivorum</name>
    <dbReference type="NCBI Taxonomy" id="28454"/>
    <lineage>
        <taxon>Bacteria</taxon>
        <taxon>Pseudomonadati</taxon>
        <taxon>Bacteroidota</taxon>
        <taxon>Sphingobacteriia</taxon>
        <taxon>Sphingobacteriales</taxon>
        <taxon>Sphingobacteriaceae</taxon>
        <taxon>Sphingobacterium</taxon>
    </lineage>
</organism>
<keyword evidence="3 5" id="KW-1133">Transmembrane helix</keyword>
<feature type="transmembrane region" description="Helical" evidence="5">
    <location>
        <begin position="183"/>
        <end position="205"/>
    </location>
</feature>
<keyword evidence="4 5" id="KW-0472">Membrane</keyword>
<dbReference type="AlphaFoldDB" id="A0A653ZL58"/>
<feature type="transmembrane region" description="Helical" evidence="5">
    <location>
        <begin position="361"/>
        <end position="384"/>
    </location>
</feature>
<dbReference type="PANTHER" id="PTHR23508">
    <property type="entry name" value="CARBOXYLIC ACID TRANSPORTER PROTEIN HOMOLOG"/>
    <property type="match status" value="1"/>
</dbReference>
<feature type="transmembrane region" description="Helical" evidence="5">
    <location>
        <begin position="396"/>
        <end position="420"/>
    </location>
</feature>
<dbReference type="Gene3D" id="1.20.1250.20">
    <property type="entry name" value="MFS general substrate transporter like domains"/>
    <property type="match status" value="1"/>
</dbReference>
<dbReference type="InterPro" id="IPR005828">
    <property type="entry name" value="MFS_sugar_transport-like"/>
</dbReference>
<feature type="transmembrane region" description="Helical" evidence="5">
    <location>
        <begin position="123"/>
        <end position="144"/>
    </location>
</feature>
<reference evidence="7 8" key="1">
    <citation type="submission" date="2019-10" db="EMBL/GenBank/DDBJ databases">
        <authorList>
            <person name="Karimi E."/>
        </authorList>
    </citation>
    <scope>NUCLEOTIDE SEQUENCE [LARGE SCALE GENOMIC DNA]</scope>
    <source>
        <strain evidence="7">Sphingobacterium sp. 8BC</strain>
    </source>
</reference>
<dbReference type="InterPro" id="IPR020846">
    <property type="entry name" value="MFS_dom"/>
</dbReference>
<sequence>MKQNIQESALETGLSKHSKTKIKKSPAIVIALAFIVLVFDGYDLVVYGTIVKSILAYEAWGLTTAETGSINSLALVGMAIGSLTVGYLTDLIGRRKVLIGAVTFFSLFMIATALAPTPFLFGLFRFISGLGLGGVIPTAVATTVEFSRAGRKNFNNALMFSGYSMGGIFAALLAIGLVETIGFRGMLGIGALPLITVVPLLLYYLPESPVYLRSKGRIREADTIIAEYGLTPIEPTSPIKKEVRQVEKKRNPLLAIFTGRWALITIVFLLAAISGQILIYGLNTWLPTLLTIAGYSATSALTFLLVTNAGAVAGSLIASPLADKFGAKRVVSAAFAMAGIALFLMALGFSTGDGNGWSMSLTYLLVAVVGFGSIGAQILLNGFIATYYPDATRGTALGTILAVGRIGAAVAIILGGILIASELSNFANFAVWAIPAILGTIIVLSVANSQK</sequence>
<comment type="subcellular location">
    <subcellularLocation>
        <location evidence="1">Membrane</location>
        <topology evidence="1">Multi-pass membrane protein</topology>
    </subcellularLocation>
</comment>
<name>A0A653ZL58_SPHMU</name>
<evidence type="ECO:0000313" key="8">
    <source>
        <dbReference type="Proteomes" id="UP000432350"/>
    </source>
</evidence>
<dbReference type="InterPro" id="IPR036259">
    <property type="entry name" value="MFS_trans_sf"/>
</dbReference>
<dbReference type="Pfam" id="PF00083">
    <property type="entry name" value="Sugar_tr"/>
    <property type="match status" value="1"/>
</dbReference>
<dbReference type="GO" id="GO:0005886">
    <property type="term" value="C:plasma membrane"/>
    <property type="evidence" value="ECO:0007669"/>
    <property type="project" value="TreeGrafter"/>
</dbReference>
<proteinExistence type="predicted"/>
<feature type="transmembrane region" description="Helical" evidence="5">
    <location>
        <begin position="70"/>
        <end position="88"/>
    </location>
</feature>
<feature type="transmembrane region" description="Helical" evidence="5">
    <location>
        <begin position="27"/>
        <end position="50"/>
    </location>
</feature>
<feature type="transmembrane region" description="Helical" evidence="5">
    <location>
        <begin position="156"/>
        <end position="177"/>
    </location>
</feature>
<accession>A0A653ZL58</accession>
<evidence type="ECO:0000313" key="7">
    <source>
        <dbReference type="EMBL" id="VXC55862.1"/>
    </source>
</evidence>
<feature type="transmembrane region" description="Helical" evidence="5">
    <location>
        <begin position="292"/>
        <end position="318"/>
    </location>
</feature>
<dbReference type="PANTHER" id="PTHR23508:SF10">
    <property type="entry name" value="CARBOXYLIC ACID TRANSPORTER PROTEIN HOMOLOG"/>
    <property type="match status" value="1"/>
</dbReference>
<feature type="transmembrane region" description="Helical" evidence="5">
    <location>
        <begin position="97"/>
        <end position="117"/>
    </location>
</feature>
<dbReference type="RefSeq" id="WP_159333327.1">
    <property type="nucleotide sequence ID" value="NZ_LR733857.1"/>
</dbReference>
<evidence type="ECO:0000256" key="5">
    <source>
        <dbReference type="SAM" id="Phobius"/>
    </source>
</evidence>
<dbReference type="EMBL" id="CABWMV010000006">
    <property type="protein sequence ID" value="VXC55862.1"/>
    <property type="molecule type" value="Genomic_DNA"/>
</dbReference>
<gene>
    <name evidence="7" type="ORF">SPHINGO8BC_140219</name>
</gene>
<feature type="domain" description="Major facilitator superfamily (MFS) profile" evidence="6">
    <location>
        <begin position="29"/>
        <end position="451"/>
    </location>
</feature>
<feature type="transmembrane region" description="Helical" evidence="5">
    <location>
        <begin position="253"/>
        <end position="280"/>
    </location>
</feature>
<feature type="transmembrane region" description="Helical" evidence="5">
    <location>
        <begin position="330"/>
        <end position="349"/>
    </location>
</feature>
<dbReference type="GO" id="GO:0046943">
    <property type="term" value="F:carboxylic acid transmembrane transporter activity"/>
    <property type="evidence" value="ECO:0007669"/>
    <property type="project" value="TreeGrafter"/>
</dbReference>
<evidence type="ECO:0000256" key="1">
    <source>
        <dbReference type="ARBA" id="ARBA00004141"/>
    </source>
</evidence>
<dbReference type="CDD" id="cd17365">
    <property type="entry name" value="MFS_PcaK_like"/>
    <property type="match status" value="1"/>
</dbReference>
<keyword evidence="2 5" id="KW-0812">Transmembrane</keyword>
<evidence type="ECO:0000256" key="3">
    <source>
        <dbReference type="ARBA" id="ARBA00022989"/>
    </source>
</evidence>
<feature type="transmembrane region" description="Helical" evidence="5">
    <location>
        <begin position="426"/>
        <end position="447"/>
    </location>
</feature>
<evidence type="ECO:0000259" key="6">
    <source>
        <dbReference type="PROSITE" id="PS50850"/>
    </source>
</evidence>
<dbReference type="PROSITE" id="PS50850">
    <property type="entry name" value="MFS"/>
    <property type="match status" value="1"/>
</dbReference>
<dbReference type="SUPFAM" id="SSF103473">
    <property type="entry name" value="MFS general substrate transporter"/>
    <property type="match status" value="1"/>
</dbReference>